<dbReference type="CDD" id="cd00037">
    <property type="entry name" value="CLECT"/>
    <property type="match status" value="1"/>
</dbReference>
<dbReference type="Pfam" id="PF00059">
    <property type="entry name" value="Lectin_C"/>
    <property type="match status" value="1"/>
</dbReference>
<keyword evidence="6" id="KW-1185">Reference proteome</keyword>
<dbReference type="Proteomes" id="UP001328107">
    <property type="component" value="Unassembled WGS sequence"/>
</dbReference>
<feature type="non-terminal residue" evidence="5">
    <location>
        <position position="1"/>
    </location>
</feature>
<dbReference type="SMART" id="SM00034">
    <property type="entry name" value="CLECT"/>
    <property type="match status" value="1"/>
</dbReference>
<feature type="domain" description="C-type lectin" evidence="4">
    <location>
        <begin position="267"/>
        <end position="383"/>
    </location>
</feature>
<feature type="domain" description="CUB" evidence="3">
    <location>
        <begin position="395"/>
        <end position="495"/>
    </location>
</feature>
<proteinExistence type="predicted"/>
<dbReference type="InterPro" id="IPR016186">
    <property type="entry name" value="C-type_lectin-like/link_sf"/>
</dbReference>
<evidence type="ECO:0000256" key="2">
    <source>
        <dbReference type="PROSITE-ProRule" id="PRU00059"/>
    </source>
</evidence>
<comment type="caution">
    <text evidence="2">Lacks conserved residue(s) required for the propagation of feature annotation.</text>
</comment>
<evidence type="ECO:0000313" key="5">
    <source>
        <dbReference type="EMBL" id="GMR51213.1"/>
    </source>
</evidence>
<dbReference type="Gene3D" id="3.10.100.10">
    <property type="entry name" value="Mannose-Binding Protein A, subunit A"/>
    <property type="match status" value="1"/>
</dbReference>
<dbReference type="SUPFAM" id="SSF56436">
    <property type="entry name" value="C-type lectin-like"/>
    <property type="match status" value="2"/>
</dbReference>
<dbReference type="EMBL" id="BTRK01000005">
    <property type="protein sequence ID" value="GMR51213.1"/>
    <property type="molecule type" value="Genomic_DNA"/>
</dbReference>
<reference evidence="6" key="1">
    <citation type="submission" date="2022-10" db="EMBL/GenBank/DDBJ databases">
        <title>Genome assembly of Pristionchus species.</title>
        <authorList>
            <person name="Yoshida K."/>
            <person name="Sommer R.J."/>
        </authorList>
    </citation>
    <scope>NUCLEOTIDE SEQUENCE [LARGE SCALE GENOMIC DNA]</scope>
    <source>
        <strain evidence="6">RS5460</strain>
    </source>
</reference>
<dbReference type="PROSITE" id="PS50041">
    <property type="entry name" value="C_TYPE_LECTIN_2"/>
    <property type="match status" value="1"/>
</dbReference>
<dbReference type="Gene3D" id="2.60.120.290">
    <property type="entry name" value="Spermadhesin, CUB domain"/>
    <property type="match status" value="1"/>
</dbReference>
<dbReference type="PANTHER" id="PTHR22991">
    <property type="entry name" value="PROTEIN CBG13490"/>
    <property type="match status" value="1"/>
</dbReference>
<dbReference type="AlphaFoldDB" id="A0AAN5CUQ3"/>
<evidence type="ECO:0000313" key="6">
    <source>
        <dbReference type="Proteomes" id="UP001328107"/>
    </source>
</evidence>
<gene>
    <name evidence="5" type="ORF">PMAYCL1PPCAC_21408</name>
</gene>
<dbReference type="PANTHER" id="PTHR22991:SF40">
    <property type="entry name" value="PROTEIN CBG13490"/>
    <property type="match status" value="1"/>
</dbReference>
<dbReference type="PROSITE" id="PS01180">
    <property type="entry name" value="CUB"/>
    <property type="match status" value="1"/>
</dbReference>
<evidence type="ECO:0000256" key="1">
    <source>
        <dbReference type="ARBA" id="ARBA00023157"/>
    </source>
</evidence>
<comment type="caution">
    <text evidence="5">The sequence shown here is derived from an EMBL/GenBank/DDBJ whole genome shotgun (WGS) entry which is preliminary data.</text>
</comment>
<evidence type="ECO:0008006" key="7">
    <source>
        <dbReference type="Google" id="ProtNLM"/>
    </source>
</evidence>
<dbReference type="InterPro" id="IPR035914">
    <property type="entry name" value="Sperma_CUB_dom_sf"/>
</dbReference>
<dbReference type="PROSITE" id="PS00615">
    <property type="entry name" value="C_TYPE_LECTIN_1"/>
    <property type="match status" value="1"/>
</dbReference>
<feature type="non-terminal residue" evidence="5">
    <location>
        <position position="495"/>
    </location>
</feature>
<dbReference type="InterPro" id="IPR016187">
    <property type="entry name" value="CTDL_fold"/>
</dbReference>
<dbReference type="InterPro" id="IPR018378">
    <property type="entry name" value="C-type_lectin_CS"/>
</dbReference>
<keyword evidence="1" id="KW-1015">Disulfide bond</keyword>
<accession>A0AAN5CUQ3</accession>
<protein>
    <recommendedName>
        <fullName evidence="7">CUB domain-containing protein</fullName>
    </recommendedName>
</protein>
<dbReference type="InterPro" id="IPR050976">
    <property type="entry name" value="Snaclec"/>
</dbReference>
<evidence type="ECO:0000259" key="4">
    <source>
        <dbReference type="PROSITE" id="PS50041"/>
    </source>
</evidence>
<sequence length="495" mass="54602">ITSPGFPYTASTPCDYYLMVDEGKKIIILEANSCCDKLVLTDNYIGGTTIATLTGEVNNEAYNTTLSNFMRVSWQPKGGVNVRGMMVSYISKECLKLKILFGNKILNLRLAYGSSCPAGFDLVSAGQCRGLYTTMDLYWDHRAVNTAIEKCKEVKSLPPIIHNEEQQQYWKARGWLLIALVCSADNIGGKWKWTDGSAVNYRPPSYHPALDLPCKGGCSWDIKADGYWDFVCNSQTQYTTKIYCEKQLPPLPTPAPDGCFSFEDDKEDRMCYQVANAAENWQDAQQICKSFGADLASIHNSQENNFVRRLAVSKGATSGVYLGGTISQAGVKGWIDGSRWDYDNFYPGFPMPNLGSCIAMDTQGTSGQWVNTMCSTKQGVACERKQNYNNTIPKCSTGPFQEGDIITSPGYPFDASTPCDFILSVDSGRRVEVQIIQLEANSCCDRLVLTEGYIGGTPTSSVTGDLSNKAYRTTSSNFMRVSWQPKGAVNVRGLM</sequence>
<organism evidence="5 6">
    <name type="scientific">Pristionchus mayeri</name>
    <dbReference type="NCBI Taxonomy" id="1317129"/>
    <lineage>
        <taxon>Eukaryota</taxon>
        <taxon>Metazoa</taxon>
        <taxon>Ecdysozoa</taxon>
        <taxon>Nematoda</taxon>
        <taxon>Chromadorea</taxon>
        <taxon>Rhabditida</taxon>
        <taxon>Rhabditina</taxon>
        <taxon>Diplogasteromorpha</taxon>
        <taxon>Diplogasteroidea</taxon>
        <taxon>Neodiplogasteridae</taxon>
        <taxon>Pristionchus</taxon>
    </lineage>
</organism>
<evidence type="ECO:0000259" key="3">
    <source>
        <dbReference type="PROSITE" id="PS01180"/>
    </source>
</evidence>
<name>A0AAN5CUQ3_9BILA</name>
<dbReference type="SUPFAM" id="SSF49854">
    <property type="entry name" value="Spermadhesin, CUB domain"/>
    <property type="match status" value="2"/>
</dbReference>
<dbReference type="InterPro" id="IPR000859">
    <property type="entry name" value="CUB_dom"/>
</dbReference>
<dbReference type="InterPro" id="IPR001304">
    <property type="entry name" value="C-type_lectin-like"/>
</dbReference>